<dbReference type="GO" id="GO:0030295">
    <property type="term" value="F:protein kinase activator activity"/>
    <property type="evidence" value="ECO:0007669"/>
    <property type="project" value="TreeGrafter"/>
</dbReference>
<evidence type="ECO:0000256" key="4">
    <source>
        <dbReference type="ARBA" id="ARBA00022679"/>
    </source>
</evidence>
<evidence type="ECO:0000313" key="8">
    <source>
        <dbReference type="Proteomes" id="UP000181790"/>
    </source>
</evidence>
<comment type="catalytic activity">
    <reaction evidence="1">
        <text>ATP + protein L-histidine = ADP + protein N-phospho-L-histidine.</text>
        <dbReference type="EC" id="2.7.13.3"/>
    </reaction>
</comment>
<dbReference type="InterPro" id="IPR003661">
    <property type="entry name" value="HisK_dim/P_dom"/>
</dbReference>
<dbReference type="PROSITE" id="PS50109">
    <property type="entry name" value="HIS_KIN"/>
    <property type="match status" value="1"/>
</dbReference>
<keyword evidence="4" id="KW-0808">Transferase</keyword>
<keyword evidence="3" id="KW-0597">Phosphoprotein</keyword>
<dbReference type="GO" id="GO:0000155">
    <property type="term" value="F:phosphorelay sensor kinase activity"/>
    <property type="evidence" value="ECO:0007669"/>
    <property type="project" value="InterPro"/>
</dbReference>
<dbReference type="PRINTS" id="PR00344">
    <property type="entry name" value="BCTRLSENSOR"/>
</dbReference>
<sequence>MVNNDLFQAQTEALTDPFQQAIYGTATGITLYQTLWQENGDVDDFHIVLCNPAAAQTINLTPEDIVGQRLLSMPLVDRNGPLFTFLTELASNRKPSAHFEFFDPTRKNHYDVRLTKQGPYIVQTTTDVTATKAILHELETQKAMLNSVFHSARNGLVIYEAVRNEEHRIIDFKPVFWNRAAVNQTEAESLTDRVYTLLEINPALQLTPIFDRLINVVENDTTFDLEYEFHNHFFDISVSKLGDGLLAWLLNIDDFKQVQDQQAYLLKQLMKSNENLQQFAYTASHDLQEPLRKIQSFGDLLVSQYGDQLNNQAQDLLRRMQGAAGRMQVFIRDLLAYSRLTTKRETAKPIDLSGLLKDVLSDFESIISEKQADIHVDRLPVIQGEPLQWQQLFHNLLSNALKFTRETREGQPVPPHITITCRLLTSDQLTQMPELQRDQVYYAITIEDNGIGFDEKYGDRIFELFQRLHGKSQYAGTGIGLAIVKKVADNHNAVITASGKPGEGATFTLYLPQTPVK</sequence>
<gene>
    <name evidence="7" type="ORF">BLX24_13550</name>
</gene>
<comment type="caution">
    <text evidence="7">The sequence shown here is derived from an EMBL/GenBank/DDBJ whole genome shotgun (WGS) entry which is preliminary data.</text>
</comment>
<dbReference type="PANTHER" id="PTHR42878">
    <property type="entry name" value="TWO-COMPONENT HISTIDINE KINASE"/>
    <property type="match status" value="1"/>
</dbReference>
<protein>
    <recommendedName>
        <fullName evidence="2">histidine kinase</fullName>
        <ecNumber evidence="2">2.7.13.3</ecNumber>
    </recommendedName>
</protein>
<dbReference type="EMBL" id="MORL01000006">
    <property type="protein sequence ID" value="OIN58591.1"/>
    <property type="molecule type" value="Genomic_DNA"/>
</dbReference>
<dbReference type="InterPro" id="IPR036097">
    <property type="entry name" value="HisK_dim/P_sf"/>
</dbReference>
<keyword evidence="5" id="KW-0418">Kinase</keyword>
<dbReference type="SUPFAM" id="SSF55874">
    <property type="entry name" value="ATPase domain of HSP90 chaperone/DNA topoisomerase II/histidine kinase"/>
    <property type="match status" value="1"/>
</dbReference>
<dbReference type="Pfam" id="PF02518">
    <property type="entry name" value="HATPase_c"/>
    <property type="match status" value="1"/>
</dbReference>
<dbReference type="SUPFAM" id="SSF47384">
    <property type="entry name" value="Homodimeric domain of signal transducing histidine kinase"/>
    <property type="match status" value="1"/>
</dbReference>
<dbReference type="InterPro" id="IPR003594">
    <property type="entry name" value="HATPase_dom"/>
</dbReference>
<evidence type="ECO:0000256" key="1">
    <source>
        <dbReference type="ARBA" id="ARBA00000085"/>
    </source>
</evidence>
<dbReference type="SUPFAM" id="SSF55785">
    <property type="entry name" value="PYP-like sensor domain (PAS domain)"/>
    <property type="match status" value="1"/>
</dbReference>
<reference evidence="7 8" key="1">
    <citation type="submission" date="2016-10" db="EMBL/GenBank/DDBJ databases">
        <title>Arsenicibacter rosenii gen. nov., sp. nov., an efficient arsenic-methylating bacterium isolated from an arsenic-contaminated paddy soil.</title>
        <authorList>
            <person name="Huang K."/>
        </authorList>
    </citation>
    <scope>NUCLEOTIDE SEQUENCE [LARGE SCALE GENOMIC DNA]</scope>
    <source>
        <strain evidence="7 8">SM-1</strain>
    </source>
</reference>
<evidence type="ECO:0000313" key="7">
    <source>
        <dbReference type="EMBL" id="OIN58591.1"/>
    </source>
</evidence>
<evidence type="ECO:0000259" key="6">
    <source>
        <dbReference type="PROSITE" id="PS50109"/>
    </source>
</evidence>
<name>A0A1S2VIK5_9BACT</name>
<dbReference type="AlphaFoldDB" id="A0A1S2VIK5"/>
<dbReference type="InterPro" id="IPR050351">
    <property type="entry name" value="BphY/WalK/GraS-like"/>
</dbReference>
<dbReference type="Gene3D" id="3.30.565.10">
    <property type="entry name" value="Histidine kinase-like ATPase, C-terminal domain"/>
    <property type="match status" value="1"/>
</dbReference>
<dbReference type="InterPro" id="IPR035965">
    <property type="entry name" value="PAS-like_dom_sf"/>
</dbReference>
<dbReference type="InterPro" id="IPR036890">
    <property type="entry name" value="HATPase_C_sf"/>
</dbReference>
<dbReference type="GO" id="GO:0007234">
    <property type="term" value="P:osmosensory signaling via phosphorelay pathway"/>
    <property type="evidence" value="ECO:0007669"/>
    <property type="project" value="TreeGrafter"/>
</dbReference>
<dbReference type="GO" id="GO:0000156">
    <property type="term" value="F:phosphorelay response regulator activity"/>
    <property type="evidence" value="ECO:0007669"/>
    <property type="project" value="TreeGrafter"/>
</dbReference>
<dbReference type="PANTHER" id="PTHR42878:SF15">
    <property type="entry name" value="BACTERIOPHYTOCHROME"/>
    <property type="match status" value="1"/>
</dbReference>
<dbReference type="EC" id="2.7.13.3" evidence="2"/>
<dbReference type="Pfam" id="PF00512">
    <property type="entry name" value="HisKA"/>
    <property type="match status" value="1"/>
</dbReference>
<evidence type="ECO:0000256" key="2">
    <source>
        <dbReference type="ARBA" id="ARBA00012438"/>
    </source>
</evidence>
<proteinExistence type="predicted"/>
<dbReference type="InterPro" id="IPR005467">
    <property type="entry name" value="His_kinase_dom"/>
</dbReference>
<dbReference type="OrthoDB" id="927680at2"/>
<dbReference type="Proteomes" id="UP000181790">
    <property type="component" value="Unassembled WGS sequence"/>
</dbReference>
<dbReference type="CDD" id="cd00082">
    <property type="entry name" value="HisKA"/>
    <property type="match status" value="1"/>
</dbReference>
<dbReference type="SMART" id="SM00387">
    <property type="entry name" value="HATPase_c"/>
    <property type="match status" value="1"/>
</dbReference>
<dbReference type="InterPro" id="IPR004358">
    <property type="entry name" value="Sig_transdc_His_kin-like_C"/>
</dbReference>
<keyword evidence="8" id="KW-1185">Reference proteome</keyword>
<dbReference type="SMART" id="SM00388">
    <property type="entry name" value="HisKA"/>
    <property type="match status" value="1"/>
</dbReference>
<dbReference type="Gene3D" id="3.30.450.20">
    <property type="entry name" value="PAS domain"/>
    <property type="match status" value="1"/>
</dbReference>
<dbReference type="Gene3D" id="1.10.287.130">
    <property type="match status" value="1"/>
</dbReference>
<evidence type="ECO:0000256" key="5">
    <source>
        <dbReference type="ARBA" id="ARBA00022777"/>
    </source>
</evidence>
<evidence type="ECO:0000256" key="3">
    <source>
        <dbReference type="ARBA" id="ARBA00022553"/>
    </source>
</evidence>
<organism evidence="7 8">
    <name type="scientific">Arsenicibacter rosenii</name>
    <dbReference type="NCBI Taxonomy" id="1750698"/>
    <lineage>
        <taxon>Bacteria</taxon>
        <taxon>Pseudomonadati</taxon>
        <taxon>Bacteroidota</taxon>
        <taxon>Cytophagia</taxon>
        <taxon>Cytophagales</taxon>
        <taxon>Spirosomataceae</taxon>
        <taxon>Arsenicibacter</taxon>
    </lineage>
</organism>
<feature type="domain" description="Histidine kinase" evidence="6">
    <location>
        <begin position="282"/>
        <end position="515"/>
    </location>
</feature>
<accession>A0A1S2VIK5</accession>